<dbReference type="OrthoDB" id="5343383at2759"/>
<feature type="compositionally biased region" description="Acidic residues" evidence="1">
    <location>
        <begin position="314"/>
        <end position="323"/>
    </location>
</feature>
<reference evidence="2 3" key="1">
    <citation type="submission" date="2016-11" db="EMBL/GenBank/DDBJ databases">
        <title>Draft Genome Assembly of Colletotrichum chlorophyti a pathogen of herbaceous plants.</title>
        <authorList>
            <person name="Gan P."/>
            <person name="Narusaka M."/>
            <person name="Tsushima A."/>
            <person name="Narusaka Y."/>
            <person name="Takano Y."/>
            <person name="Shirasu K."/>
        </authorList>
    </citation>
    <scope>NUCLEOTIDE SEQUENCE [LARGE SCALE GENOMIC DNA]</scope>
    <source>
        <strain evidence="2 3">NTL11</strain>
    </source>
</reference>
<evidence type="ECO:0000313" key="2">
    <source>
        <dbReference type="EMBL" id="OLN85060.1"/>
    </source>
</evidence>
<dbReference type="STRING" id="708187.A0A1Q8RL53"/>
<dbReference type="EMBL" id="MPGH01000184">
    <property type="protein sequence ID" value="OLN85060.1"/>
    <property type="molecule type" value="Genomic_DNA"/>
</dbReference>
<protein>
    <submittedName>
        <fullName evidence="2">Uncharacterized protein</fullName>
    </submittedName>
</protein>
<proteinExistence type="predicted"/>
<dbReference type="AlphaFoldDB" id="A0A1Q8RL53"/>
<sequence>MSVETHAHNSEGIFEALGSYYSVLARACYFTPSDIQSPPTGGWSDSELDVGALRALRRSDKVIDVLRRIPYLKPLVSGTEPIQWPILPGSRAIRYLRGGGDFSRWSSRGEAGLSELGGPPLNQTTAGPVDLPPDSIALTRGYSCRNRDQYWLVMDCEKGLLIAYTDDGPLDHVLPWFWDADTHRPLEFFGKMIDNLHNNHIPLPPVETASVEPEILGWESKIPQDVRKCIRGSTYGFYGWTASDGFSSLWQRERCTAKLKRWNVLVGEAEARKQAYEEACDDLEDSDYEGTEFDNGGEEASSDDSEKGEGPETVTEEIPDTTSEEVADLWADLDEREFALANQSMKKQAMPQSFPPPSGIPERKLTIPDAILESQKEKEEDPHGQDSLRYPYDQDTVVDAVKRYYEALSRMAYFPPSLIEYPPEGGWDDEVFPSEKLRKLKYSDRVISLLRHLPYLGYDENLCEVFRSSLPIRYLRDAHPFESTPSEKLRRLFLRRLRLSPYYQKFPMRMVAISAATLKAWGTWWFIDVERGAMFSENLAKVTLQKTSDGKPWLRNRAEPISLEHVPVPGFSAQKSGRDVEIWAEPDWETGSSVLVRMPEDDSLCLVPDGSHRGIEDVREIYRQHGWPDKFRREECWEALIQLRQERLHVT</sequence>
<name>A0A1Q8RL53_9PEZI</name>
<feature type="region of interest" description="Disordered" evidence="1">
    <location>
        <begin position="343"/>
        <end position="363"/>
    </location>
</feature>
<dbReference type="Proteomes" id="UP000186583">
    <property type="component" value="Unassembled WGS sequence"/>
</dbReference>
<evidence type="ECO:0000256" key="1">
    <source>
        <dbReference type="SAM" id="MobiDB-lite"/>
    </source>
</evidence>
<comment type="caution">
    <text evidence="2">The sequence shown here is derived from an EMBL/GenBank/DDBJ whole genome shotgun (WGS) entry which is preliminary data.</text>
</comment>
<keyword evidence="3" id="KW-1185">Reference proteome</keyword>
<feature type="compositionally biased region" description="Acidic residues" evidence="1">
    <location>
        <begin position="281"/>
        <end position="303"/>
    </location>
</feature>
<evidence type="ECO:0000313" key="3">
    <source>
        <dbReference type="Proteomes" id="UP000186583"/>
    </source>
</evidence>
<organism evidence="2 3">
    <name type="scientific">Colletotrichum chlorophyti</name>
    <dbReference type="NCBI Taxonomy" id="708187"/>
    <lineage>
        <taxon>Eukaryota</taxon>
        <taxon>Fungi</taxon>
        <taxon>Dikarya</taxon>
        <taxon>Ascomycota</taxon>
        <taxon>Pezizomycotina</taxon>
        <taxon>Sordariomycetes</taxon>
        <taxon>Hypocreomycetidae</taxon>
        <taxon>Glomerellales</taxon>
        <taxon>Glomerellaceae</taxon>
        <taxon>Colletotrichum</taxon>
    </lineage>
</organism>
<gene>
    <name evidence="2" type="ORF">CCHL11_10237</name>
</gene>
<feature type="region of interest" description="Disordered" evidence="1">
    <location>
        <begin position="281"/>
        <end position="323"/>
    </location>
</feature>
<accession>A0A1Q8RL53</accession>